<keyword evidence="2" id="KW-0378">Hydrolase</keyword>
<dbReference type="InterPro" id="IPR013094">
    <property type="entry name" value="AB_hydrolase_3"/>
</dbReference>
<feature type="domain" description="Alpha/beta hydrolase fold-3" evidence="3">
    <location>
        <begin position="110"/>
        <end position="316"/>
    </location>
</feature>
<dbReference type="PROSITE" id="PS01173">
    <property type="entry name" value="LIPASE_GDXG_HIS"/>
    <property type="match status" value="1"/>
</dbReference>
<accession>A0A381WMD0</accession>
<dbReference type="InterPro" id="IPR029058">
    <property type="entry name" value="AB_hydrolase_fold"/>
</dbReference>
<organism evidence="4">
    <name type="scientific">marine metagenome</name>
    <dbReference type="NCBI Taxonomy" id="408172"/>
    <lineage>
        <taxon>unclassified sequences</taxon>
        <taxon>metagenomes</taxon>
        <taxon>ecological metagenomes</taxon>
    </lineage>
</organism>
<dbReference type="SUPFAM" id="SSF53474">
    <property type="entry name" value="alpha/beta-Hydrolases"/>
    <property type="match status" value="1"/>
</dbReference>
<dbReference type="Gene3D" id="3.40.50.1820">
    <property type="entry name" value="alpha/beta hydrolase"/>
    <property type="match status" value="1"/>
</dbReference>
<evidence type="ECO:0000256" key="2">
    <source>
        <dbReference type="ARBA" id="ARBA00022801"/>
    </source>
</evidence>
<reference evidence="4" key="1">
    <citation type="submission" date="2018-05" db="EMBL/GenBank/DDBJ databases">
        <authorList>
            <person name="Lanie J.A."/>
            <person name="Ng W.-L."/>
            <person name="Kazmierczak K.M."/>
            <person name="Andrzejewski T.M."/>
            <person name="Davidsen T.M."/>
            <person name="Wayne K.J."/>
            <person name="Tettelin H."/>
            <person name="Glass J.I."/>
            <person name="Rusch D."/>
            <person name="Podicherti R."/>
            <person name="Tsui H.-C.T."/>
            <person name="Winkler M.E."/>
        </authorList>
    </citation>
    <scope>NUCLEOTIDE SEQUENCE</scope>
</reference>
<dbReference type="InterPro" id="IPR050300">
    <property type="entry name" value="GDXG_lipolytic_enzyme"/>
</dbReference>
<dbReference type="EMBL" id="UINC01012244">
    <property type="protein sequence ID" value="SVA53572.1"/>
    <property type="molecule type" value="Genomic_DNA"/>
</dbReference>
<sequence length="344" mass="39829">MDLSLNLIMRMPDAFKKRLLRGNDIARDNRTMHPGQQIILYILEKRRITKDIYSLDPQTIRDYYNKTANRLQKRPPRIKHKDHEIDVDNGSIRVREYFPKKSADHQGRALLYFHGGGFSIGSLRTHDSLCRHLANLLGWRVFSVEYRLAPEYQFPIPLEDCDKAMDWLVDNSDSLNIDPHKIVVGGDSAGANLSTCLCIKRLDESKQVPEYQYLLYPGIDSKGDYPSIKTFTDGYFLLTKDLLQWFHDNYMTEEDHTNPYVAPMHYKTPERLPPAVIITAGFDPLRDEGLAYYEFLKTAGVKVFYKEYEDLIHGFANFTIEPRCYEAVVESAEELKKLMESSSG</sequence>
<comment type="similarity">
    <text evidence="1">Belongs to the 'GDXG' lipolytic enzyme family.</text>
</comment>
<dbReference type="AlphaFoldDB" id="A0A381WMD0"/>
<evidence type="ECO:0000259" key="3">
    <source>
        <dbReference type="Pfam" id="PF07859"/>
    </source>
</evidence>
<dbReference type="PANTHER" id="PTHR48081:SF8">
    <property type="entry name" value="ALPHA_BETA HYDROLASE FOLD-3 DOMAIN-CONTAINING PROTEIN-RELATED"/>
    <property type="match status" value="1"/>
</dbReference>
<gene>
    <name evidence="4" type="ORF">METZ01_LOCUS106426</name>
</gene>
<dbReference type="GO" id="GO:0016787">
    <property type="term" value="F:hydrolase activity"/>
    <property type="evidence" value="ECO:0007669"/>
    <property type="project" value="UniProtKB-KW"/>
</dbReference>
<protein>
    <recommendedName>
        <fullName evidence="3">Alpha/beta hydrolase fold-3 domain-containing protein</fullName>
    </recommendedName>
</protein>
<dbReference type="InterPro" id="IPR002168">
    <property type="entry name" value="Lipase_GDXG_HIS_AS"/>
</dbReference>
<dbReference type="Pfam" id="PF07859">
    <property type="entry name" value="Abhydrolase_3"/>
    <property type="match status" value="1"/>
</dbReference>
<dbReference type="PANTHER" id="PTHR48081">
    <property type="entry name" value="AB HYDROLASE SUPERFAMILY PROTEIN C4A8.06C"/>
    <property type="match status" value="1"/>
</dbReference>
<name>A0A381WMD0_9ZZZZ</name>
<evidence type="ECO:0000313" key="4">
    <source>
        <dbReference type="EMBL" id="SVA53572.1"/>
    </source>
</evidence>
<proteinExistence type="inferred from homology"/>
<evidence type="ECO:0000256" key="1">
    <source>
        <dbReference type="ARBA" id="ARBA00010515"/>
    </source>
</evidence>